<feature type="signal peptide" evidence="1">
    <location>
        <begin position="1"/>
        <end position="26"/>
    </location>
</feature>
<protein>
    <submittedName>
        <fullName evidence="2">Transporter</fullName>
    </submittedName>
</protein>
<keyword evidence="3" id="KW-1185">Reference proteome</keyword>
<accession>A0ABU5IB16</accession>
<feature type="chain" id="PRO_5045921845" evidence="1">
    <location>
        <begin position="27"/>
        <end position="302"/>
    </location>
</feature>
<dbReference type="PROSITE" id="PS51257">
    <property type="entry name" value="PROKAR_LIPOPROTEIN"/>
    <property type="match status" value="1"/>
</dbReference>
<keyword evidence="1" id="KW-0732">Signal</keyword>
<dbReference type="RefSeq" id="WP_322464891.1">
    <property type="nucleotide sequence ID" value="NZ_JAXOJX010000007.1"/>
</dbReference>
<organism evidence="2 3">
    <name type="scientific">Azohydromonas lata</name>
    <dbReference type="NCBI Taxonomy" id="45677"/>
    <lineage>
        <taxon>Bacteria</taxon>
        <taxon>Pseudomonadati</taxon>
        <taxon>Pseudomonadota</taxon>
        <taxon>Betaproteobacteria</taxon>
        <taxon>Burkholderiales</taxon>
        <taxon>Sphaerotilaceae</taxon>
        <taxon>Azohydromonas</taxon>
    </lineage>
</organism>
<name>A0ABU5IB16_9BURK</name>
<sequence>MKTFPSRAGSVLLATGCMAAAGSACAGGIPFAGNRPQSFEFPLDYDQPYNSVGQFVQYTSDQRVFDAGGNKVDGNGGHTFVGLTSLLHYWKLDGLPQVGWVGSVTIPEVRAQGRGFSASGIGDPLVGGLAFVKPTPTSTLGLQALVQVPIGAKEVTSDTWALWPSAFYNAWFGDRLNLDVLVGGVLRGTTHRTGANDVDAGNTLHANVRLGYGLEPVRYDRGVHTIPFVGLDFQKTRRAYDKETGLVLPNSDSRETAASVGVLFQIQRAKTYDQFEIHYAKGVNGRNTSVTNGVFLQYWHYF</sequence>
<proteinExistence type="predicted"/>
<evidence type="ECO:0000313" key="2">
    <source>
        <dbReference type="EMBL" id="MDZ5456289.1"/>
    </source>
</evidence>
<reference evidence="2 3" key="1">
    <citation type="submission" date="2023-11" db="EMBL/GenBank/DDBJ databases">
        <title>Draft genome of Azohydromonas lata strain H1 (DSM1123), a polyhydroxyalkanoate producer.</title>
        <authorList>
            <person name="Traversa D."/>
            <person name="D'Addabbo P."/>
            <person name="Pazzani C."/>
            <person name="Manzari C."/>
            <person name="Chiara M."/>
            <person name="Scrascia M."/>
        </authorList>
    </citation>
    <scope>NUCLEOTIDE SEQUENCE [LARGE SCALE GENOMIC DNA]</scope>
    <source>
        <strain evidence="2 3">H1</strain>
    </source>
</reference>
<dbReference type="Proteomes" id="UP001293718">
    <property type="component" value="Unassembled WGS sequence"/>
</dbReference>
<evidence type="ECO:0000313" key="3">
    <source>
        <dbReference type="Proteomes" id="UP001293718"/>
    </source>
</evidence>
<evidence type="ECO:0000256" key="1">
    <source>
        <dbReference type="SAM" id="SignalP"/>
    </source>
</evidence>
<dbReference type="EMBL" id="JAXOJX010000007">
    <property type="protein sequence ID" value="MDZ5456289.1"/>
    <property type="molecule type" value="Genomic_DNA"/>
</dbReference>
<gene>
    <name evidence="2" type="ORF">SM757_06855</name>
</gene>
<comment type="caution">
    <text evidence="2">The sequence shown here is derived from an EMBL/GenBank/DDBJ whole genome shotgun (WGS) entry which is preliminary data.</text>
</comment>